<dbReference type="Proteomes" id="UP001195196">
    <property type="component" value="Unassembled WGS sequence"/>
</dbReference>
<comment type="caution">
    <text evidence="4">The sequence shown here is derived from an EMBL/GenBank/DDBJ whole genome shotgun (WGS) entry which is preliminary data.</text>
</comment>
<evidence type="ECO:0000256" key="2">
    <source>
        <dbReference type="SAM" id="MobiDB-lite"/>
    </source>
</evidence>
<proteinExistence type="predicted"/>
<reference evidence="4" key="1">
    <citation type="submission" date="2021-02" db="EMBL/GenBank/DDBJ databases">
        <title>Taxonomy, biology and ecology of Rhodococcus bacteria occurring in California pistachio and other woody hosts as revealed by genome sequence analyses.</title>
        <authorList>
            <person name="Riely B."/>
            <person name="Gai Y."/>
        </authorList>
    </citation>
    <scope>NUCLEOTIDE SEQUENCE</scope>
    <source>
        <strain evidence="4">BP-295</strain>
    </source>
</reference>
<dbReference type="InterPro" id="IPR027417">
    <property type="entry name" value="P-loop_NTPase"/>
</dbReference>
<evidence type="ECO:0000313" key="5">
    <source>
        <dbReference type="Proteomes" id="UP001195196"/>
    </source>
</evidence>
<dbReference type="Gene3D" id="3.40.50.300">
    <property type="entry name" value="P-loop containing nucleotide triphosphate hydrolases"/>
    <property type="match status" value="1"/>
</dbReference>
<evidence type="ECO:0000256" key="1">
    <source>
        <dbReference type="SAM" id="Coils"/>
    </source>
</evidence>
<dbReference type="GO" id="GO:0016887">
    <property type="term" value="F:ATP hydrolysis activity"/>
    <property type="evidence" value="ECO:0007669"/>
    <property type="project" value="InterPro"/>
</dbReference>
<feature type="domain" description="Rad50/SbcC-type AAA" evidence="3">
    <location>
        <begin position="288"/>
        <end position="495"/>
    </location>
</feature>
<dbReference type="GO" id="GO:0006302">
    <property type="term" value="P:double-strand break repair"/>
    <property type="evidence" value="ECO:0007669"/>
    <property type="project" value="InterPro"/>
</dbReference>
<dbReference type="GO" id="GO:0004534">
    <property type="term" value="F:5'-3' RNA exonuclease activity"/>
    <property type="evidence" value="ECO:0007669"/>
    <property type="project" value="TreeGrafter"/>
</dbReference>
<evidence type="ECO:0000313" key="4">
    <source>
        <dbReference type="EMBL" id="MBM7280592.1"/>
    </source>
</evidence>
<sequence length="632" mass="69496">MTDQGVGVVGVGARWWSLDIHAHSPASFDYGGIADVRSSAPKPTFKEWIQAYIDAGVDGIVVTDHNTHEGIEQARDALADLKAENPGLRPFVIFPGVEVTVTNGTHVLAIFDPQSPAEVVNQTLTLCQYKGTRGGSDQTADVTVATAAKIVNELGGLFVPAHADKKQGVFGIDPRDLAVLRESPHIHAVEVIDDSALSTADASGWVPLLGSDAHHLTTGSHSDPDSAKAPGTHLTLVKAERLDLEGLRLALTDPLESIRRCRKDYDDPNDVDHGYIRSLEVSHGGATETYQFGPWMNCLIGGRGVGKSTVIELLRLALGRTSELPKGIAGDLVRFDPVVESDHRWWTSETRITVEYVRDGRSLKVTWAGSDPTQSKIELWDGSQWQPQAGRVSDRVPVRVFSQKQIYELASEPQSFLTILDDMPQIRRPEWDEEYESLQLKFKAERNKLRQLLAELEKADRIRGELEEVRGRLRHLEQLKASDEYQELEALESRLRLSASAEELATEIELGANKQSTALRGLTSGLLNVEEHSDRAASFIRAAQLLEKASEVLRSARSEWEVRPTRQQWEARVTELNAWLSDQGGSSHATPEQTTSCHSGGCSTTFGSTKGSRVLSLNSSLDTPLHQRPSTS</sequence>
<dbReference type="RefSeq" id="WP_182374532.1">
    <property type="nucleotide sequence ID" value="NZ_CP059695.1"/>
</dbReference>
<protein>
    <submittedName>
        <fullName evidence="4">AAA family ATPase</fullName>
    </submittedName>
</protein>
<dbReference type="SUPFAM" id="SSF52540">
    <property type="entry name" value="P-loop containing nucleoside triphosphate hydrolases"/>
    <property type="match status" value="1"/>
</dbReference>
<gene>
    <name evidence="4" type="ORF">JTZ10_22885</name>
</gene>
<dbReference type="InterPro" id="IPR052018">
    <property type="entry name" value="PHP_domain"/>
</dbReference>
<dbReference type="GO" id="GO:0035312">
    <property type="term" value="F:5'-3' DNA exonuclease activity"/>
    <property type="evidence" value="ECO:0007669"/>
    <property type="project" value="TreeGrafter"/>
</dbReference>
<dbReference type="InterPro" id="IPR016195">
    <property type="entry name" value="Pol/histidinol_Pase-like"/>
</dbReference>
<dbReference type="EMBL" id="JAFFGU010000027">
    <property type="protein sequence ID" value="MBM7280592.1"/>
    <property type="molecule type" value="Genomic_DNA"/>
</dbReference>
<dbReference type="Gene3D" id="3.20.20.140">
    <property type="entry name" value="Metal-dependent hydrolases"/>
    <property type="match status" value="1"/>
</dbReference>
<dbReference type="PANTHER" id="PTHR42924:SF3">
    <property type="entry name" value="POLYMERASE_HISTIDINOL PHOSPHATASE N-TERMINAL DOMAIN-CONTAINING PROTEIN"/>
    <property type="match status" value="1"/>
</dbReference>
<accession>A0AAW4GA08</accession>
<feature type="compositionally biased region" description="Polar residues" evidence="2">
    <location>
        <begin position="583"/>
        <end position="593"/>
    </location>
</feature>
<dbReference type="SUPFAM" id="SSF89550">
    <property type="entry name" value="PHP domain-like"/>
    <property type="match status" value="1"/>
</dbReference>
<dbReference type="Pfam" id="PF13476">
    <property type="entry name" value="AAA_23"/>
    <property type="match status" value="1"/>
</dbReference>
<organism evidence="4 5">
    <name type="scientific">Gordonia rubripertincta</name>
    <name type="common">Rhodococcus corallinus</name>
    <dbReference type="NCBI Taxonomy" id="36822"/>
    <lineage>
        <taxon>Bacteria</taxon>
        <taxon>Bacillati</taxon>
        <taxon>Actinomycetota</taxon>
        <taxon>Actinomycetes</taxon>
        <taxon>Mycobacteriales</taxon>
        <taxon>Gordoniaceae</taxon>
        <taxon>Gordonia</taxon>
    </lineage>
</organism>
<keyword evidence="1" id="KW-0175">Coiled coil</keyword>
<name>A0AAW4GA08_GORRU</name>
<dbReference type="InterPro" id="IPR038729">
    <property type="entry name" value="Rad50/SbcC_AAA"/>
</dbReference>
<dbReference type="PANTHER" id="PTHR42924">
    <property type="entry name" value="EXONUCLEASE"/>
    <property type="match status" value="1"/>
</dbReference>
<evidence type="ECO:0000259" key="3">
    <source>
        <dbReference type="Pfam" id="PF13476"/>
    </source>
</evidence>
<feature type="coiled-coil region" evidence="1">
    <location>
        <begin position="435"/>
        <end position="479"/>
    </location>
</feature>
<dbReference type="AlphaFoldDB" id="A0AAW4GA08"/>
<feature type="region of interest" description="Disordered" evidence="2">
    <location>
        <begin position="582"/>
        <end position="601"/>
    </location>
</feature>